<sequence>MCHSILAEVEIKVDLLVPSNINAHSINYLRQMRFALAIAAILATASHLSAYELPKVGSGALARELQDFVNAFPINDVLEYTRVYLSRDKEFQWALNFMRNEEMRAFLDDVESLPEFATFMDYLVENGLNGYALFDTVKEVMEARLERVNVHSNLRVTGGLAGYVADVITAALVTNMQNLFHNKVATSVVFKNFVSEILSGRYDSLLTSTLTNVHFQRVLHQLRYLDLDDETFYANFYLLLVSKALVYVHN</sequence>
<evidence type="ECO:0000313" key="2">
    <source>
        <dbReference type="Proteomes" id="UP000053105"/>
    </source>
</evidence>
<dbReference type="PANTHER" id="PTHR21163:SF1">
    <property type="entry name" value="PROTEIN G12"/>
    <property type="match status" value="1"/>
</dbReference>
<dbReference type="PANTHER" id="PTHR21163">
    <property type="entry name" value="PROTEIN G12"/>
    <property type="match status" value="1"/>
</dbReference>
<accession>A0A0N0U6Q3</accession>
<dbReference type="AlphaFoldDB" id="A0A0N0U6Q3"/>
<reference evidence="1 2" key="1">
    <citation type="submission" date="2015-07" db="EMBL/GenBank/DDBJ databases">
        <title>The genome of Melipona quadrifasciata.</title>
        <authorList>
            <person name="Pan H."/>
            <person name="Kapheim K."/>
        </authorList>
    </citation>
    <scope>NUCLEOTIDE SEQUENCE [LARGE SCALE GENOMIC DNA]</scope>
    <source>
        <strain evidence="1">0111107301</strain>
        <tissue evidence="1">Whole body</tissue>
    </source>
</reference>
<gene>
    <name evidence="1" type="ORF">WN51_09336</name>
</gene>
<dbReference type="InterPro" id="IPR010629">
    <property type="entry name" value="Ins_allergen"/>
</dbReference>
<dbReference type="OrthoDB" id="7882129at2759"/>
<evidence type="ECO:0000313" key="1">
    <source>
        <dbReference type="EMBL" id="KOX77671.1"/>
    </source>
</evidence>
<organism evidence="1 2">
    <name type="scientific">Melipona quadrifasciata</name>
    <dbReference type="NCBI Taxonomy" id="166423"/>
    <lineage>
        <taxon>Eukaryota</taxon>
        <taxon>Metazoa</taxon>
        <taxon>Ecdysozoa</taxon>
        <taxon>Arthropoda</taxon>
        <taxon>Hexapoda</taxon>
        <taxon>Insecta</taxon>
        <taxon>Pterygota</taxon>
        <taxon>Neoptera</taxon>
        <taxon>Endopterygota</taxon>
        <taxon>Hymenoptera</taxon>
        <taxon>Apocrita</taxon>
        <taxon>Aculeata</taxon>
        <taxon>Apoidea</taxon>
        <taxon>Anthophila</taxon>
        <taxon>Apidae</taxon>
        <taxon>Melipona</taxon>
    </lineage>
</organism>
<name>A0A0N0U6Q3_9HYME</name>
<dbReference type="Proteomes" id="UP000053105">
    <property type="component" value="Unassembled WGS sequence"/>
</dbReference>
<dbReference type="EMBL" id="KQ435729">
    <property type="protein sequence ID" value="KOX77671.1"/>
    <property type="molecule type" value="Genomic_DNA"/>
</dbReference>
<protein>
    <submittedName>
        <fullName evidence="1">Protein G12</fullName>
    </submittedName>
</protein>
<keyword evidence="2" id="KW-1185">Reference proteome</keyword>
<proteinExistence type="predicted"/>
<dbReference type="Pfam" id="PF06757">
    <property type="entry name" value="Ins_allergen_rp"/>
    <property type="match status" value="1"/>
</dbReference>